<keyword evidence="7 12" id="KW-0378">Hydrolase</keyword>
<evidence type="ECO:0000256" key="4">
    <source>
        <dbReference type="ARBA" id="ARBA00022670"/>
    </source>
</evidence>
<accession>A0A2M6WYA0</accession>
<gene>
    <name evidence="12" type="primary">htpX</name>
    <name evidence="14" type="ORF">COT71_04410</name>
</gene>
<evidence type="ECO:0000256" key="12">
    <source>
        <dbReference type="HAMAP-Rule" id="MF_00188"/>
    </source>
</evidence>
<keyword evidence="10 12" id="KW-0482">Metalloprotease</keyword>
<evidence type="ECO:0000256" key="8">
    <source>
        <dbReference type="ARBA" id="ARBA00022833"/>
    </source>
</evidence>
<dbReference type="Gene3D" id="3.30.2010.10">
    <property type="entry name" value="Metalloproteases ('zincins'), catalytic domain"/>
    <property type="match status" value="1"/>
</dbReference>
<keyword evidence="11 12" id="KW-0472">Membrane</keyword>
<feature type="transmembrane region" description="Helical" evidence="12">
    <location>
        <begin position="16"/>
        <end position="35"/>
    </location>
</feature>
<keyword evidence="8 12" id="KW-0862">Zinc</keyword>
<feature type="transmembrane region" description="Helical" evidence="12">
    <location>
        <begin position="195"/>
        <end position="217"/>
    </location>
</feature>
<evidence type="ECO:0000256" key="6">
    <source>
        <dbReference type="ARBA" id="ARBA00022723"/>
    </source>
</evidence>
<keyword evidence="5 12" id="KW-0812">Transmembrane</keyword>
<dbReference type="InterPro" id="IPR001915">
    <property type="entry name" value="Peptidase_M48"/>
</dbReference>
<evidence type="ECO:0000256" key="3">
    <source>
        <dbReference type="ARBA" id="ARBA00022475"/>
    </source>
</evidence>
<dbReference type="HAMAP" id="MF_00188">
    <property type="entry name" value="Pept_M48_protease_HtpX"/>
    <property type="match status" value="1"/>
</dbReference>
<evidence type="ECO:0000256" key="5">
    <source>
        <dbReference type="ARBA" id="ARBA00022692"/>
    </source>
</evidence>
<dbReference type="Proteomes" id="UP000230731">
    <property type="component" value="Unassembled WGS sequence"/>
</dbReference>
<feature type="binding site" evidence="12">
    <location>
        <position position="148"/>
    </location>
    <ligand>
        <name>Zn(2+)</name>
        <dbReference type="ChEBI" id="CHEBI:29105"/>
        <note>catalytic</note>
    </ligand>
</feature>
<dbReference type="PANTHER" id="PTHR43221:SF1">
    <property type="entry name" value="PROTEASE HTPX"/>
    <property type="match status" value="1"/>
</dbReference>
<dbReference type="PANTHER" id="PTHR43221">
    <property type="entry name" value="PROTEASE HTPX"/>
    <property type="match status" value="1"/>
</dbReference>
<evidence type="ECO:0000256" key="10">
    <source>
        <dbReference type="ARBA" id="ARBA00023049"/>
    </source>
</evidence>
<evidence type="ECO:0000256" key="2">
    <source>
        <dbReference type="ARBA" id="ARBA00009779"/>
    </source>
</evidence>
<dbReference type="GO" id="GO:0004222">
    <property type="term" value="F:metalloendopeptidase activity"/>
    <property type="evidence" value="ECO:0007669"/>
    <property type="project" value="UniProtKB-UniRule"/>
</dbReference>
<comment type="caution">
    <text evidence="14">The sequence shown here is derived from an EMBL/GenBank/DDBJ whole genome shotgun (WGS) entry which is preliminary data.</text>
</comment>
<keyword evidence="4 12" id="KW-0645">Protease</keyword>
<evidence type="ECO:0000259" key="13">
    <source>
        <dbReference type="Pfam" id="PF01435"/>
    </source>
</evidence>
<evidence type="ECO:0000256" key="11">
    <source>
        <dbReference type="ARBA" id="ARBA00023136"/>
    </source>
</evidence>
<feature type="transmembrane region" description="Helical" evidence="12">
    <location>
        <begin position="41"/>
        <end position="61"/>
    </location>
</feature>
<protein>
    <recommendedName>
        <fullName evidence="12">Protease HtpX homolog</fullName>
        <ecNumber evidence="12">3.4.24.-</ecNumber>
    </recommendedName>
</protein>
<dbReference type="GO" id="GO:0008270">
    <property type="term" value="F:zinc ion binding"/>
    <property type="evidence" value="ECO:0007669"/>
    <property type="project" value="UniProtKB-UniRule"/>
</dbReference>
<keyword evidence="6 12" id="KW-0479">Metal-binding</keyword>
<dbReference type="EMBL" id="PEZP01000048">
    <property type="protein sequence ID" value="PIT97743.1"/>
    <property type="molecule type" value="Genomic_DNA"/>
</dbReference>
<comment type="subcellular location">
    <subcellularLocation>
        <location evidence="1 12">Cell membrane</location>
        <topology evidence="1 12">Multi-pass membrane protein</topology>
    </subcellularLocation>
</comment>
<organism evidence="14 15">
    <name type="scientific">Candidatus Andersenbacteria bacterium CG10_big_fil_rev_8_21_14_0_10_54_11</name>
    <dbReference type="NCBI Taxonomy" id="1974485"/>
    <lineage>
        <taxon>Bacteria</taxon>
        <taxon>Candidatus Anderseniibacteriota</taxon>
    </lineage>
</organism>
<dbReference type="InterPro" id="IPR050083">
    <property type="entry name" value="HtpX_protease"/>
</dbReference>
<evidence type="ECO:0000256" key="9">
    <source>
        <dbReference type="ARBA" id="ARBA00022989"/>
    </source>
</evidence>
<feature type="transmembrane region" description="Helical" evidence="12">
    <location>
        <begin position="156"/>
        <end position="175"/>
    </location>
</feature>
<dbReference type="Pfam" id="PF01435">
    <property type="entry name" value="Peptidase_M48"/>
    <property type="match status" value="1"/>
</dbReference>
<feature type="binding site" evidence="12">
    <location>
        <position position="144"/>
    </location>
    <ligand>
        <name>Zn(2+)</name>
        <dbReference type="ChEBI" id="CHEBI:29105"/>
        <note>catalytic</note>
    </ligand>
</feature>
<keyword evidence="9 12" id="KW-1133">Transmembrane helix</keyword>
<evidence type="ECO:0000256" key="1">
    <source>
        <dbReference type="ARBA" id="ARBA00004651"/>
    </source>
</evidence>
<evidence type="ECO:0000313" key="15">
    <source>
        <dbReference type="Proteomes" id="UP000230731"/>
    </source>
</evidence>
<dbReference type="EC" id="3.4.24.-" evidence="12"/>
<evidence type="ECO:0000313" key="14">
    <source>
        <dbReference type="EMBL" id="PIT97743.1"/>
    </source>
</evidence>
<comment type="similarity">
    <text evidence="2 12">Belongs to the peptidase M48B family.</text>
</comment>
<keyword evidence="3 12" id="KW-1003">Cell membrane</keyword>
<proteinExistence type="inferred from homology"/>
<feature type="binding site" evidence="12">
    <location>
        <position position="226"/>
    </location>
    <ligand>
        <name>Zn(2+)</name>
        <dbReference type="ChEBI" id="CHEBI:29105"/>
        <note>catalytic</note>
    </ligand>
</feature>
<dbReference type="InterPro" id="IPR022919">
    <property type="entry name" value="Pept_M48_protease_HtpX"/>
</dbReference>
<dbReference type="GO" id="GO:0005886">
    <property type="term" value="C:plasma membrane"/>
    <property type="evidence" value="ECO:0007669"/>
    <property type="project" value="UniProtKB-SubCell"/>
</dbReference>
<dbReference type="AlphaFoldDB" id="A0A2M6WYA0"/>
<comment type="cofactor">
    <cofactor evidence="12">
        <name>Zn(2+)</name>
        <dbReference type="ChEBI" id="CHEBI:29105"/>
    </cofactor>
    <text evidence="12">Binds 1 zinc ion per subunit.</text>
</comment>
<evidence type="ECO:0000256" key="7">
    <source>
        <dbReference type="ARBA" id="ARBA00022801"/>
    </source>
</evidence>
<dbReference type="CDD" id="cd07340">
    <property type="entry name" value="M48B_Htpx_like"/>
    <property type="match status" value="1"/>
</dbReference>
<feature type="active site" evidence="12">
    <location>
        <position position="145"/>
    </location>
</feature>
<reference evidence="15" key="1">
    <citation type="submission" date="2017-09" db="EMBL/GenBank/DDBJ databases">
        <title>Depth-based differentiation of microbial function through sediment-hosted aquifers and enrichment of novel symbionts in the deep terrestrial subsurface.</title>
        <authorList>
            <person name="Probst A.J."/>
            <person name="Ladd B."/>
            <person name="Jarett J.K."/>
            <person name="Geller-Mcgrath D.E."/>
            <person name="Sieber C.M.K."/>
            <person name="Emerson J.B."/>
            <person name="Anantharaman K."/>
            <person name="Thomas B.C."/>
            <person name="Malmstrom R."/>
            <person name="Stieglmeier M."/>
            <person name="Klingl A."/>
            <person name="Woyke T."/>
            <person name="Ryan C.M."/>
            <person name="Banfield J.F."/>
        </authorList>
    </citation>
    <scope>NUCLEOTIDE SEQUENCE [LARGE SCALE GENOMIC DNA]</scope>
</reference>
<sequence>MPSLYSQIALNKRHSLLLVLLVLALVIGAVALYSYAVRGDFVLPIAAAVLAIPSSLIGYYGGDKIALASNRAHAVSESQTPELHTIVENLAITAGVPKPNLYLINSPALNAFATGRDPAHASIAVTTGLIERLDRSELEGVLAHELSHVRNYDIRFATLVAVFVGFIVILSDLFTRSMFWSGGRRRGASREDSQTGAIFAIIGVILLIVSPVVAKLIQLAISRQREFLADSSGVLLTRYPDGLASALEKISAGPALNTAGHATAHLFIANPFKARSFANLFATHPPVEERIRRLRNL</sequence>
<feature type="domain" description="Peptidase M48" evidence="13">
    <location>
        <begin position="78"/>
        <end position="296"/>
    </location>
</feature>
<dbReference type="GO" id="GO:0006508">
    <property type="term" value="P:proteolysis"/>
    <property type="evidence" value="ECO:0007669"/>
    <property type="project" value="UniProtKB-KW"/>
</dbReference>
<name>A0A2M6WYA0_9BACT</name>